<dbReference type="Gene3D" id="3.30.70.330">
    <property type="match status" value="1"/>
</dbReference>
<dbReference type="InterPro" id="IPR035979">
    <property type="entry name" value="RBD_domain_sf"/>
</dbReference>
<evidence type="ECO:0000313" key="5">
    <source>
        <dbReference type="Proteomes" id="UP001345013"/>
    </source>
</evidence>
<feature type="region of interest" description="Disordered" evidence="2">
    <location>
        <begin position="112"/>
        <end position="155"/>
    </location>
</feature>
<name>A0ABR0K5H7_9EURO</name>
<dbReference type="InterPro" id="IPR012677">
    <property type="entry name" value="Nucleotide-bd_a/b_plait_sf"/>
</dbReference>
<accession>A0ABR0K5H7</accession>
<proteinExistence type="predicted"/>
<gene>
    <name evidence="4" type="ORF">LTR24_006750</name>
</gene>
<dbReference type="PANTHER" id="PTHR48037">
    <property type="entry name" value="ATPASE E1"/>
    <property type="match status" value="1"/>
</dbReference>
<reference evidence="4 5" key="1">
    <citation type="submission" date="2023-08" db="EMBL/GenBank/DDBJ databases">
        <title>Black Yeasts Isolated from many extreme environments.</title>
        <authorList>
            <person name="Coleine C."/>
            <person name="Stajich J.E."/>
            <person name="Selbmann L."/>
        </authorList>
    </citation>
    <scope>NUCLEOTIDE SEQUENCE [LARGE SCALE GENOMIC DNA]</scope>
    <source>
        <strain evidence="4 5">CCFEE 5885</strain>
    </source>
</reference>
<dbReference type="Proteomes" id="UP001345013">
    <property type="component" value="Unassembled WGS sequence"/>
</dbReference>
<dbReference type="Pfam" id="PF00076">
    <property type="entry name" value="RRM_1"/>
    <property type="match status" value="1"/>
</dbReference>
<dbReference type="PANTHER" id="PTHR48037:SF1">
    <property type="entry name" value="RRM DOMAIN-CONTAINING PROTEIN"/>
    <property type="match status" value="1"/>
</dbReference>
<evidence type="ECO:0000259" key="3">
    <source>
        <dbReference type="PROSITE" id="PS50102"/>
    </source>
</evidence>
<evidence type="ECO:0000313" key="4">
    <source>
        <dbReference type="EMBL" id="KAK5087399.1"/>
    </source>
</evidence>
<dbReference type="EMBL" id="JAVRRG010000091">
    <property type="protein sequence ID" value="KAK5087399.1"/>
    <property type="molecule type" value="Genomic_DNA"/>
</dbReference>
<dbReference type="PROSITE" id="PS50102">
    <property type="entry name" value="RRM"/>
    <property type="match status" value="1"/>
</dbReference>
<keyword evidence="1" id="KW-0694">RNA-binding</keyword>
<sequence>MDEPSRPNTTIYISGLDVHTVTQTTLSEVFIPFGEITSISLPRPEAPSSTDLHRGFGYVEFEDTNDAKEAISNMDQSELFGRVIKVSMARGERREEKAGVGSTVAVWEQEGYAERHGEGVGRDGNGDGDGLDQAEGKGDPMQGLEGLDVAGPKVA</sequence>
<feature type="domain" description="RRM" evidence="3">
    <location>
        <begin position="9"/>
        <end position="91"/>
    </location>
</feature>
<comment type="caution">
    <text evidence="4">The sequence shown here is derived from an EMBL/GenBank/DDBJ whole genome shotgun (WGS) entry which is preliminary data.</text>
</comment>
<protein>
    <recommendedName>
        <fullName evidence="3">RRM domain-containing protein</fullName>
    </recommendedName>
</protein>
<dbReference type="SMART" id="SM00360">
    <property type="entry name" value="RRM"/>
    <property type="match status" value="1"/>
</dbReference>
<evidence type="ECO:0000256" key="2">
    <source>
        <dbReference type="SAM" id="MobiDB-lite"/>
    </source>
</evidence>
<evidence type="ECO:0000256" key="1">
    <source>
        <dbReference type="PROSITE-ProRule" id="PRU00176"/>
    </source>
</evidence>
<organism evidence="4 5">
    <name type="scientific">Lithohypha guttulata</name>
    <dbReference type="NCBI Taxonomy" id="1690604"/>
    <lineage>
        <taxon>Eukaryota</taxon>
        <taxon>Fungi</taxon>
        <taxon>Dikarya</taxon>
        <taxon>Ascomycota</taxon>
        <taxon>Pezizomycotina</taxon>
        <taxon>Eurotiomycetes</taxon>
        <taxon>Chaetothyriomycetidae</taxon>
        <taxon>Chaetothyriales</taxon>
        <taxon>Trichomeriaceae</taxon>
        <taxon>Lithohypha</taxon>
    </lineage>
</organism>
<dbReference type="InterPro" id="IPR000504">
    <property type="entry name" value="RRM_dom"/>
</dbReference>
<keyword evidence="5" id="KW-1185">Reference proteome</keyword>
<feature type="compositionally biased region" description="Basic and acidic residues" evidence="2">
    <location>
        <begin position="112"/>
        <end position="125"/>
    </location>
</feature>
<dbReference type="SUPFAM" id="SSF54928">
    <property type="entry name" value="RNA-binding domain, RBD"/>
    <property type="match status" value="1"/>
</dbReference>